<feature type="domain" description="RRM" evidence="4">
    <location>
        <begin position="61"/>
        <end position="140"/>
    </location>
</feature>
<dbReference type="AlphaFoldDB" id="A0A8E2JQG7"/>
<name>A0A8E2JQG7_9PEZI</name>
<dbReference type="Gene3D" id="3.30.70.330">
    <property type="match status" value="2"/>
</dbReference>
<dbReference type="OrthoDB" id="272703at2759"/>
<dbReference type="GO" id="GO:0003723">
    <property type="term" value="F:RNA binding"/>
    <property type="evidence" value="ECO:0007669"/>
    <property type="project" value="UniProtKB-UniRule"/>
</dbReference>
<feature type="region of interest" description="Disordered" evidence="3">
    <location>
        <begin position="1"/>
        <end position="55"/>
    </location>
</feature>
<sequence length="292" mass="33175">MYSDRASTSSNWRARQESQPPSRDEVPMSYQSQSRDFTRSTNRKPHFKQNAASERQMADGRRIYVGNLPYMAKKSDVEALFKDAGYTINLIDMSIDSFTGRNPSYCFVELQNEQLAKQAMVDLVNKDILGRQIKLKPCIQKRQDRKTDQSITFDRWAKQAPEGVYLEQPFERDVAPDINPMPFLDPIREKRRLYVGGLPKPTNQHASDAEIRELFSGFEVVAVSKVISPHESIQSKPGNHFYAFVDFPSSEEADAAAKALNGKLAFGGRLKVNYSRSISRKVDERLNVEGNG</sequence>
<dbReference type="PROSITE" id="PS50102">
    <property type="entry name" value="RRM"/>
    <property type="match status" value="2"/>
</dbReference>
<feature type="compositionally biased region" description="Polar residues" evidence="3">
    <location>
        <begin position="1"/>
        <end position="21"/>
    </location>
</feature>
<evidence type="ECO:0000313" key="6">
    <source>
        <dbReference type="Proteomes" id="UP000250140"/>
    </source>
</evidence>
<proteinExistence type="predicted"/>
<gene>
    <name evidence="5" type="ORF">AOQ84DRAFT_390669</name>
</gene>
<dbReference type="PANTHER" id="PTHR21245">
    <property type="entry name" value="HETEROGENEOUS NUCLEAR RIBONUCLEOPROTEIN"/>
    <property type="match status" value="1"/>
</dbReference>
<evidence type="ECO:0000313" key="5">
    <source>
        <dbReference type="EMBL" id="OCL05748.1"/>
    </source>
</evidence>
<dbReference type="Pfam" id="PF00076">
    <property type="entry name" value="RRM_1"/>
    <property type="match status" value="2"/>
</dbReference>
<accession>A0A8E2JQG7</accession>
<dbReference type="InterPro" id="IPR012677">
    <property type="entry name" value="Nucleotide-bd_a/b_plait_sf"/>
</dbReference>
<keyword evidence="1 2" id="KW-0694">RNA-binding</keyword>
<dbReference type="CDD" id="cd00590">
    <property type="entry name" value="RRM_SF"/>
    <property type="match status" value="2"/>
</dbReference>
<evidence type="ECO:0000256" key="2">
    <source>
        <dbReference type="PROSITE-ProRule" id="PRU00176"/>
    </source>
</evidence>
<reference evidence="5 6" key="1">
    <citation type="journal article" date="2016" name="Nat. Commun.">
        <title>Ectomycorrhizal ecology is imprinted in the genome of the dominant symbiotic fungus Cenococcum geophilum.</title>
        <authorList>
            <consortium name="DOE Joint Genome Institute"/>
            <person name="Peter M."/>
            <person name="Kohler A."/>
            <person name="Ohm R.A."/>
            <person name="Kuo A."/>
            <person name="Krutzmann J."/>
            <person name="Morin E."/>
            <person name="Arend M."/>
            <person name="Barry K.W."/>
            <person name="Binder M."/>
            <person name="Choi C."/>
            <person name="Clum A."/>
            <person name="Copeland A."/>
            <person name="Grisel N."/>
            <person name="Haridas S."/>
            <person name="Kipfer T."/>
            <person name="LaButti K."/>
            <person name="Lindquist E."/>
            <person name="Lipzen A."/>
            <person name="Maire R."/>
            <person name="Meier B."/>
            <person name="Mihaltcheva S."/>
            <person name="Molinier V."/>
            <person name="Murat C."/>
            <person name="Poggeler S."/>
            <person name="Quandt C.A."/>
            <person name="Sperisen C."/>
            <person name="Tritt A."/>
            <person name="Tisserant E."/>
            <person name="Crous P.W."/>
            <person name="Henrissat B."/>
            <person name="Nehls U."/>
            <person name="Egli S."/>
            <person name="Spatafora J.W."/>
            <person name="Grigoriev I.V."/>
            <person name="Martin F.M."/>
        </authorList>
    </citation>
    <scope>NUCLEOTIDE SEQUENCE [LARGE SCALE GENOMIC DNA]</scope>
    <source>
        <strain evidence="5 6">CBS 207.34</strain>
    </source>
</reference>
<dbReference type="Proteomes" id="UP000250140">
    <property type="component" value="Unassembled WGS sequence"/>
</dbReference>
<organism evidence="5 6">
    <name type="scientific">Glonium stellatum</name>
    <dbReference type="NCBI Taxonomy" id="574774"/>
    <lineage>
        <taxon>Eukaryota</taxon>
        <taxon>Fungi</taxon>
        <taxon>Dikarya</taxon>
        <taxon>Ascomycota</taxon>
        <taxon>Pezizomycotina</taxon>
        <taxon>Dothideomycetes</taxon>
        <taxon>Pleosporomycetidae</taxon>
        <taxon>Gloniales</taxon>
        <taxon>Gloniaceae</taxon>
        <taxon>Glonium</taxon>
    </lineage>
</organism>
<keyword evidence="6" id="KW-1185">Reference proteome</keyword>
<dbReference type="EMBL" id="KV750216">
    <property type="protein sequence ID" value="OCL05748.1"/>
    <property type="molecule type" value="Genomic_DNA"/>
</dbReference>
<dbReference type="InterPro" id="IPR035979">
    <property type="entry name" value="RBD_domain_sf"/>
</dbReference>
<evidence type="ECO:0000256" key="3">
    <source>
        <dbReference type="SAM" id="MobiDB-lite"/>
    </source>
</evidence>
<protein>
    <recommendedName>
        <fullName evidence="4">RRM domain-containing protein</fullName>
    </recommendedName>
</protein>
<evidence type="ECO:0000259" key="4">
    <source>
        <dbReference type="PROSITE" id="PS50102"/>
    </source>
</evidence>
<dbReference type="SUPFAM" id="SSF54928">
    <property type="entry name" value="RNA-binding domain, RBD"/>
    <property type="match status" value="2"/>
</dbReference>
<feature type="domain" description="RRM" evidence="4">
    <location>
        <begin position="191"/>
        <end position="277"/>
    </location>
</feature>
<evidence type="ECO:0000256" key="1">
    <source>
        <dbReference type="ARBA" id="ARBA00022884"/>
    </source>
</evidence>
<dbReference type="InterPro" id="IPR000504">
    <property type="entry name" value="RRM_dom"/>
</dbReference>
<dbReference type="SMART" id="SM00360">
    <property type="entry name" value="RRM"/>
    <property type="match status" value="2"/>
</dbReference>